<protein>
    <submittedName>
        <fullName evidence="1">Uncharacterized protein</fullName>
    </submittedName>
</protein>
<reference evidence="1 2" key="1">
    <citation type="journal article" date="2014" name="Genome Announc.">
        <title>Complete Genome Sequences of Lactobacillus johnsonii Strain N6.2 and Lactobacillus reuteri Strain TD1.</title>
        <authorList>
            <person name="Leonard M.T."/>
            <person name="Valladares R.B."/>
            <person name="Ardissone A."/>
            <person name="Gonzalez C.F."/>
            <person name="Lorca G.L."/>
            <person name="Triplett E.W."/>
        </authorList>
    </citation>
    <scope>NUCLEOTIDE SEQUENCE [LARGE SCALE GENOMIC DNA]</scope>
    <source>
        <strain evidence="1 2">N6.2</strain>
    </source>
</reference>
<proteinExistence type="predicted"/>
<evidence type="ECO:0000313" key="1">
    <source>
        <dbReference type="EMBL" id="AHA98177.1"/>
    </source>
</evidence>
<dbReference type="Proteomes" id="UP000018522">
    <property type="component" value="Chromosome"/>
</dbReference>
<evidence type="ECO:0000313" key="2">
    <source>
        <dbReference type="Proteomes" id="UP000018522"/>
    </source>
</evidence>
<accession>A0A7D9N8T4</accession>
<organism evidence="1 2">
    <name type="scientific">Lactobacillus johnsonii N6.2</name>
    <dbReference type="NCBI Taxonomy" id="1408186"/>
    <lineage>
        <taxon>Bacteria</taxon>
        <taxon>Bacillati</taxon>
        <taxon>Bacillota</taxon>
        <taxon>Bacilli</taxon>
        <taxon>Lactobacillales</taxon>
        <taxon>Lactobacillaceae</taxon>
        <taxon>Lactobacillus</taxon>
    </lineage>
</organism>
<dbReference type="EMBL" id="CP006811">
    <property type="protein sequence ID" value="AHA98177.1"/>
    <property type="molecule type" value="Genomic_DNA"/>
</dbReference>
<name>A0A7D9N8T4_LACJH</name>
<dbReference type="AlphaFoldDB" id="A0A7D9N8T4"/>
<gene>
    <name evidence="1" type="ORF">T285_06470</name>
</gene>
<sequence>MQELIELQELDVDVDTTEAEWTGICSNQISR</sequence>
<dbReference type="KEGG" id="ljn:T285_06470"/>